<dbReference type="InterPro" id="IPR050491">
    <property type="entry name" value="AmpC-like"/>
</dbReference>
<proteinExistence type="inferred from homology"/>
<organism evidence="4 5">
    <name type="scientific">Coccidioides posadasii RMSCC 3488</name>
    <dbReference type="NCBI Taxonomy" id="454284"/>
    <lineage>
        <taxon>Eukaryota</taxon>
        <taxon>Fungi</taxon>
        <taxon>Dikarya</taxon>
        <taxon>Ascomycota</taxon>
        <taxon>Pezizomycotina</taxon>
        <taxon>Eurotiomycetes</taxon>
        <taxon>Eurotiomycetidae</taxon>
        <taxon>Onygenales</taxon>
        <taxon>Onygenaceae</taxon>
        <taxon>Coccidioides</taxon>
    </lineage>
</organism>
<feature type="signal peptide" evidence="2">
    <location>
        <begin position="1"/>
        <end position="19"/>
    </location>
</feature>
<evidence type="ECO:0000259" key="3">
    <source>
        <dbReference type="Pfam" id="PF00144"/>
    </source>
</evidence>
<evidence type="ECO:0000313" key="4">
    <source>
        <dbReference type="EMBL" id="KMM64589.1"/>
    </source>
</evidence>
<comment type="similarity">
    <text evidence="1">Belongs to the peptidase S12 family.</text>
</comment>
<gene>
    <name evidence="4" type="ORF">CPAG_00941</name>
</gene>
<dbReference type="Gene3D" id="3.40.710.10">
    <property type="entry name" value="DD-peptidase/beta-lactamase superfamily"/>
    <property type="match status" value="1"/>
</dbReference>
<evidence type="ECO:0000313" key="5">
    <source>
        <dbReference type="Proteomes" id="UP000054567"/>
    </source>
</evidence>
<dbReference type="VEuPathDB" id="FungiDB:CPAG_00941"/>
<keyword evidence="2" id="KW-0732">Signal</keyword>
<dbReference type="PANTHER" id="PTHR46825">
    <property type="entry name" value="D-ALANYL-D-ALANINE-CARBOXYPEPTIDASE/ENDOPEPTIDASE AMPH"/>
    <property type="match status" value="1"/>
</dbReference>
<dbReference type="EMBL" id="DS268109">
    <property type="protein sequence ID" value="KMM64589.1"/>
    <property type="molecule type" value="Genomic_DNA"/>
</dbReference>
<evidence type="ECO:0000256" key="1">
    <source>
        <dbReference type="ARBA" id="ARBA00038215"/>
    </source>
</evidence>
<dbReference type="InterPro" id="IPR012338">
    <property type="entry name" value="Beta-lactam/transpept-like"/>
</dbReference>
<dbReference type="AlphaFoldDB" id="A0A0J6F6L1"/>
<reference evidence="5" key="3">
    <citation type="journal article" date="2010" name="Genome Res.">
        <title>Population genomic sequencing of Coccidioides fungi reveals recent hybridization and transposon control.</title>
        <authorList>
            <person name="Neafsey D.E."/>
            <person name="Barker B.M."/>
            <person name="Sharpton T.J."/>
            <person name="Stajich J.E."/>
            <person name="Park D.J."/>
            <person name="Whiston E."/>
            <person name="Hung C.-Y."/>
            <person name="McMahan C."/>
            <person name="White J."/>
            <person name="Sykes S."/>
            <person name="Heiman D."/>
            <person name="Young S."/>
            <person name="Zeng Q."/>
            <person name="Abouelleil A."/>
            <person name="Aftuck L."/>
            <person name="Bessette D."/>
            <person name="Brown A."/>
            <person name="FitzGerald M."/>
            <person name="Lui A."/>
            <person name="Macdonald J.P."/>
            <person name="Priest M."/>
            <person name="Orbach M.J."/>
            <person name="Galgiani J.N."/>
            <person name="Kirkland T.N."/>
            <person name="Cole G.T."/>
            <person name="Birren B.W."/>
            <person name="Henn M.R."/>
            <person name="Taylor J.W."/>
            <person name="Rounsley S.D."/>
        </authorList>
    </citation>
    <scope>NUCLEOTIDE SEQUENCE [LARGE SCALE GENOMIC DNA]</scope>
    <source>
        <strain evidence="5">RMSCC 3488</strain>
    </source>
</reference>
<dbReference type="SUPFAM" id="SSF56601">
    <property type="entry name" value="beta-lactamase/transpeptidase-like"/>
    <property type="match status" value="1"/>
</dbReference>
<sequence>MAIYQSIFLLFWVLRGCIPRQIPIAVETSSYAPSPLTRAFEKKVNWSLDHFNVPGLAVSFITADKVFTKGYGVSDLSTSRAVSEHTLFFGGSTTKAFTAALMALLVDDENYPDIHWHTPVHNIIPNDFILQDPWATAQVTIEDMLSHRSGMPRHDWVWFANMTLQQAVYKMRDLPLTAPIRTSFQYCNLMYMAAAHLIETVTGQPFKDVLRERILKPLNMTETYISLSDAKAAEGDIARGYFLNSTGQLQDTELSFQESIRGAGNIISSAADYSKWVNALIHHRLPLSPPGYAALMGAHTIISPEPVAPDTSPLLYGLGWFLRTYAGEVIIQHPGGIEGFGSFVCFLPKRRVGFAILGNNMIGMNAAVMMLGNHLIDEILEIPEQHRFDWRRRAEESINNTKIPPQILQNLYPRIPDPPLPPPVMLSAFEGVYTHAAYPTLNITSECPDRSLFPPLSGKQKLGPLKLCATLSKSAFGDSALVLELRHVTGDFWIVGTLMYGASTAIKAEFKLSPEGTISRVLIEMEPNMAFEDKGIWWEKKA</sequence>
<reference evidence="4 5" key="1">
    <citation type="submission" date="2007-06" db="EMBL/GenBank/DDBJ databases">
        <title>The Genome Sequence of Coccidioides posadasii RMSCC_3488.</title>
        <authorList>
            <consortium name="Coccidioides Genome Resources Consortium"/>
            <consortium name="The Broad Institute Genome Sequencing Platform"/>
            <person name="Henn M.R."/>
            <person name="Sykes S."/>
            <person name="Young S."/>
            <person name="Jaffe D."/>
            <person name="Berlin A."/>
            <person name="Alvarez P."/>
            <person name="Butler J."/>
            <person name="Gnerre S."/>
            <person name="Grabherr M."/>
            <person name="Mauceli E."/>
            <person name="Brockman W."/>
            <person name="Kodira C."/>
            <person name="Alvarado L."/>
            <person name="Zeng Q."/>
            <person name="Crawford M."/>
            <person name="Antoine C."/>
            <person name="Devon K."/>
            <person name="Galgiani J."/>
            <person name="Orsborn K."/>
            <person name="Lewis M.L."/>
            <person name="Nusbaum C."/>
            <person name="Galagan J."/>
            <person name="Birren B."/>
        </authorList>
    </citation>
    <scope>NUCLEOTIDE SEQUENCE [LARGE SCALE GENOMIC DNA]</scope>
    <source>
        <strain evidence="4 5">RMSCC 3488</strain>
    </source>
</reference>
<dbReference type="Proteomes" id="UP000054567">
    <property type="component" value="Unassembled WGS sequence"/>
</dbReference>
<name>A0A0J6F6L1_COCPO</name>
<feature type="chain" id="PRO_5005271048" evidence="2">
    <location>
        <begin position="20"/>
        <end position="542"/>
    </location>
</feature>
<dbReference type="InterPro" id="IPR001466">
    <property type="entry name" value="Beta-lactam-related"/>
</dbReference>
<dbReference type="PANTHER" id="PTHR46825:SF15">
    <property type="entry name" value="BETA-LACTAMASE-RELATED DOMAIN-CONTAINING PROTEIN"/>
    <property type="match status" value="1"/>
</dbReference>
<dbReference type="Pfam" id="PF00144">
    <property type="entry name" value="Beta-lactamase"/>
    <property type="match status" value="1"/>
</dbReference>
<feature type="domain" description="Beta-lactamase-related" evidence="3">
    <location>
        <begin position="52"/>
        <end position="362"/>
    </location>
</feature>
<evidence type="ECO:0000256" key="2">
    <source>
        <dbReference type="SAM" id="SignalP"/>
    </source>
</evidence>
<dbReference type="OrthoDB" id="5946976at2759"/>
<reference evidence="5" key="2">
    <citation type="journal article" date="2009" name="Genome Res.">
        <title>Comparative genomic analyses of the human fungal pathogens Coccidioides and their relatives.</title>
        <authorList>
            <person name="Sharpton T.J."/>
            <person name="Stajich J.E."/>
            <person name="Rounsley S.D."/>
            <person name="Gardner M.J."/>
            <person name="Wortman J.R."/>
            <person name="Jordar V.S."/>
            <person name="Maiti R."/>
            <person name="Kodira C.D."/>
            <person name="Neafsey D.E."/>
            <person name="Zeng Q."/>
            <person name="Hung C.-Y."/>
            <person name="McMahan C."/>
            <person name="Muszewska A."/>
            <person name="Grynberg M."/>
            <person name="Mandel M.A."/>
            <person name="Kellner E.M."/>
            <person name="Barker B.M."/>
            <person name="Galgiani J.N."/>
            <person name="Orbach M.J."/>
            <person name="Kirkland T.N."/>
            <person name="Cole G.T."/>
            <person name="Henn M.R."/>
            <person name="Birren B.W."/>
            <person name="Taylor J.W."/>
        </authorList>
    </citation>
    <scope>NUCLEOTIDE SEQUENCE [LARGE SCALE GENOMIC DNA]</scope>
    <source>
        <strain evidence="5">RMSCC 3488</strain>
    </source>
</reference>
<protein>
    <submittedName>
        <fullName evidence="4">Beta-lactamase class C family protein</fullName>
    </submittedName>
</protein>
<accession>A0A0J6F6L1</accession>